<evidence type="ECO:0000259" key="2">
    <source>
        <dbReference type="SMART" id="SM00014"/>
    </source>
</evidence>
<dbReference type="Proteomes" id="UP000776252">
    <property type="component" value="Unassembled WGS sequence"/>
</dbReference>
<reference evidence="3 4" key="1">
    <citation type="submission" date="2021-06" db="EMBL/GenBank/DDBJ databases">
        <title>Clostridia strains as spoilage organisms.</title>
        <authorList>
            <person name="Wambui J."/>
            <person name="Stephan R."/>
            <person name="Stevens M.J.A."/>
        </authorList>
    </citation>
    <scope>NUCLEOTIDE SEQUENCE [LARGE SCALE GENOMIC DNA]</scope>
    <source>
        <strain evidence="3 4">DSM 14204</strain>
    </source>
</reference>
<feature type="transmembrane region" description="Helical" evidence="1">
    <location>
        <begin position="255"/>
        <end position="273"/>
    </location>
</feature>
<sequence>MQIEIIKFIQTIISPFFDAFFQLVTMTGEESFYIIAAAIIFWCVDKKFGYKLGFVLLTSTITNIILKDMINAARPIGVSGIRSLRVETATGQSFPSGHTQGATTFWISCIIKVRRKWIYIVGILAIALVSISRLYLGLHYPIDVIGGIVIGIICVIISNYIFEYAEKTQKSWVLMIIIVPTLIGMIFFREKTYYTIAGTVLGFFIGYMLESQYVQYEVRSSILKQIMKLVFGLVILVTLKGMLKVILPFNIFSDFFRYIVIGLWITVGAPCIFKKFIRQI</sequence>
<evidence type="ECO:0000313" key="3">
    <source>
        <dbReference type="EMBL" id="MBU3158780.1"/>
    </source>
</evidence>
<feature type="transmembrane region" description="Helical" evidence="1">
    <location>
        <begin position="142"/>
        <end position="162"/>
    </location>
</feature>
<feature type="transmembrane region" description="Helical" evidence="1">
    <location>
        <begin position="20"/>
        <end position="42"/>
    </location>
</feature>
<keyword evidence="1" id="KW-0472">Membrane</keyword>
<gene>
    <name evidence="3" type="ORF">KPL37_03195</name>
</gene>
<dbReference type="PANTHER" id="PTHR14969">
    <property type="entry name" value="SPHINGOSINE-1-PHOSPHATE PHOSPHOHYDROLASE"/>
    <property type="match status" value="1"/>
</dbReference>
<keyword evidence="4" id="KW-1185">Reference proteome</keyword>
<evidence type="ECO:0000313" key="4">
    <source>
        <dbReference type="Proteomes" id="UP000776252"/>
    </source>
</evidence>
<dbReference type="InterPro" id="IPR000326">
    <property type="entry name" value="PAP2/HPO"/>
</dbReference>
<keyword evidence="1" id="KW-0812">Transmembrane</keyword>
<accession>A0ABS6BPD3</accession>
<comment type="caution">
    <text evidence="3">The sequence shown here is derived from an EMBL/GenBank/DDBJ whole genome shotgun (WGS) entry which is preliminary data.</text>
</comment>
<dbReference type="PANTHER" id="PTHR14969:SF13">
    <property type="entry name" value="AT30094P"/>
    <property type="match status" value="1"/>
</dbReference>
<evidence type="ECO:0000256" key="1">
    <source>
        <dbReference type="SAM" id="Phobius"/>
    </source>
</evidence>
<keyword evidence="1" id="KW-1133">Transmembrane helix</keyword>
<proteinExistence type="predicted"/>
<feature type="transmembrane region" description="Helical" evidence="1">
    <location>
        <begin position="171"/>
        <end position="187"/>
    </location>
</feature>
<dbReference type="EMBL" id="JAHLDV010000004">
    <property type="protein sequence ID" value="MBU3158780.1"/>
    <property type="molecule type" value="Genomic_DNA"/>
</dbReference>
<feature type="transmembrane region" description="Helical" evidence="1">
    <location>
        <begin position="229"/>
        <end position="249"/>
    </location>
</feature>
<name>A0ABS6BPD3_9CLOT</name>
<feature type="transmembrane region" description="Helical" evidence="1">
    <location>
        <begin position="193"/>
        <end position="209"/>
    </location>
</feature>
<feature type="domain" description="Phosphatidic acid phosphatase type 2/haloperoxidase" evidence="2">
    <location>
        <begin position="48"/>
        <end position="159"/>
    </location>
</feature>
<protein>
    <submittedName>
        <fullName evidence="3">Phosphatase PAP2 family protein</fullName>
    </submittedName>
</protein>
<dbReference type="RefSeq" id="WP_216145988.1">
    <property type="nucleotide sequence ID" value="NZ_JAHLDV010000004.1"/>
</dbReference>
<organism evidence="3 4">
    <name type="scientific">Clostridium frigoris</name>
    <dbReference type="NCBI Taxonomy" id="205327"/>
    <lineage>
        <taxon>Bacteria</taxon>
        <taxon>Bacillati</taxon>
        <taxon>Bacillota</taxon>
        <taxon>Clostridia</taxon>
        <taxon>Eubacteriales</taxon>
        <taxon>Clostridiaceae</taxon>
        <taxon>Clostridium</taxon>
    </lineage>
</organism>
<feature type="transmembrane region" description="Helical" evidence="1">
    <location>
        <begin position="117"/>
        <end position="136"/>
    </location>
</feature>
<dbReference type="SMART" id="SM00014">
    <property type="entry name" value="acidPPc"/>
    <property type="match status" value="1"/>
</dbReference>
<dbReference type="Pfam" id="PF01569">
    <property type="entry name" value="PAP2"/>
    <property type="match status" value="1"/>
</dbReference>